<protein>
    <submittedName>
        <fullName evidence="2">Heme oxygenase-like protein</fullName>
    </submittedName>
</protein>
<accession>A0A316YMX2</accession>
<dbReference type="Gene3D" id="1.20.910.10">
    <property type="entry name" value="Heme oxygenase-like"/>
    <property type="match status" value="1"/>
</dbReference>
<dbReference type="InterPro" id="IPR004305">
    <property type="entry name" value="Thiaminase-2/PQQC"/>
</dbReference>
<dbReference type="CDD" id="cd19357">
    <property type="entry name" value="TenA_E_At3g16990-like"/>
    <property type="match status" value="1"/>
</dbReference>
<dbReference type="GO" id="GO:0006772">
    <property type="term" value="P:thiamine metabolic process"/>
    <property type="evidence" value="ECO:0007669"/>
    <property type="project" value="UniProtKB-ARBA"/>
</dbReference>
<organism evidence="2 3">
    <name type="scientific">Acaromyces ingoldii</name>
    <dbReference type="NCBI Taxonomy" id="215250"/>
    <lineage>
        <taxon>Eukaryota</taxon>
        <taxon>Fungi</taxon>
        <taxon>Dikarya</taxon>
        <taxon>Basidiomycota</taxon>
        <taxon>Ustilaginomycotina</taxon>
        <taxon>Exobasidiomycetes</taxon>
        <taxon>Exobasidiales</taxon>
        <taxon>Cryptobasidiaceae</taxon>
        <taxon>Acaromyces</taxon>
    </lineage>
</organism>
<dbReference type="EMBL" id="KZ819637">
    <property type="protein sequence ID" value="PWN89413.1"/>
    <property type="molecule type" value="Genomic_DNA"/>
</dbReference>
<proteinExistence type="predicted"/>
<dbReference type="Proteomes" id="UP000245768">
    <property type="component" value="Unassembled WGS sequence"/>
</dbReference>
<evidence type="ECO:0000313" key="2">
    <source>
        <dbReference type="EMBL" id="PWN89413.1"/>
    </source>
</evidence>
<dbReference type="STRING" id="215250.A0A316YMX2"/>
<dbReference type="AlphaFoldDB" id="A0A316YMX2"/>
<dbReference type="PANTHER" id="PTHR41813">
    <property type="entry name" value="REGULATOR PAB1642, PUTATIVE (AFU_ORTHOLOGUE AFUA_3G11955)-RELATED"/>
    <property type="match status" value="1"/>
</dbReference>
<keyword evidence="3" id="KW-1185">Reference proteome</keyword>
<sequence length="247" mass="27342">MSSSLTQRLLSQSKEDYAAATTHPFLVSAGKLTLSPQALQSWLAQDRFYALLGYTKFLGRLIARMPSPEEDPDTLASKQQRRRLAILAGAMANIDREVAFFEDVARENGLDLAAKPRDGSIDAVSDKTKAYRDFMVATAAEGTFEEGLVLLWAMEKVYLDAWTHASTFLPSGSTAEDSLSPGVKRALVQLIPNWSAPGFVSFVRDIADLVDELASEDKNDRLLEQASKIWRQTLKHEVGFWETAGQL</sequence>
<gene>
    <name evidence="2" type="ORF">FA10DRAFT_267981</name>
</gene>
<reference evidence="2" key="1">
    <citation type="journal article" date="2018" name="Mol. Biol. Evol.">
        <title>Broad Genomic Sampling Reveals a Smut Pathogenic Ancestry of the Fungal Clade Ustilaginomycotina.</title>
        <authorList>
            <person name="Kijpornyongpan T."/>
            <person name="Mondo S.J."/>
            <person name="Barry K."/>
            <person name="Sandor L."/>
            <person name="Lee J."/>
            <person name="Lipzen A."/>
            <person name="Pangilinan J."/>
            <person name="LaButti K."/>
            <person name="Hainaut M."/>
            <person name="Henrissat B."/>
            <person name="Grigoriev I.V."/>
            <person name="Spatafora J.W."/>
            <person name="Aime M.C."/>
        </authorList>
    </citation>
    <scope>NUCLEOTIDE SEQUENCE [LARGE SCALE GENOMIC DNA]</scope>
    <source>
        <strain evidence="2">MCA 4198</strain>
    </source>
</reference>
<evidence type="ECO:0000313" key="3">
    <source>
        <dbReference type="Proteomes" id="UP000245768"/>
    </source>
</evidence>
<name>A0A316YMX2_9BASI</name>
<dbReference type="GeneID" id="37044041"/>
<dbReference type="RefSeq" id="XP_025376611.1">
    <property type="nucleotide sequence ID" value="XM_025522125.1"/>
</dbReference>
<dbReference type="PANTHER" id="PTHR41813:SF2">
    <property type="entry name" value="REGULATOR PAB1642, PUTATIVE (AFU_ORTHOLOGUE AFUA_3G11955)-RELATED"/>
    <property type="match status" value="1"/>
</dbReference>
<dbReference type="Pfam" id="PF03070">
    <property type="entry name" value="TENA_THI-4"/>
    <property type="match status" value="1"/>
</dbReference>
<dbReference type="SUPFAM" id="SSF48613">
    <property type="entry name" value="Heme oxygenase-like"/>
    <property type="match status" value="1"/>
</dbReference>
<dbReference type="OrthoDB" id="37730at2759"/>
<dbReference type="InterPro" id="IPR016084">
    <property type="entry name" value="Haem_Oase-like_multi-hlx"/>
</dbReference>
<dbReference type="InterPro" id="IPR053261">
    <property type="entry name" value="Polyketide-peptide_reg"/>
</dbReference>
<dbReference type="InParanoid" id="A0A316YMX2"/>
<evidence type="ECO:0000259" key="1">
    <source>
        <dbReference type="Pfam" id="PF03070"/>
    </source>
</evidence>
<feature type="domain" description="Thiaminase-2/PQQC" evidence="1">
    <location>
        <begin position="17"/>
        <end position="243"/>
    </location>
</feature>